<keyword evidence="2" id="KW-0288">FMN</keyword>
<comment type="caution">
    <text evidence="6">The sequence shown here is derived from an EMBL/GenBank/DDBJ whole genome shotgun (WGS) entry which is preliminary data.</text>
</comment>
<dbReference type="Pfam" id="PF00296">
    <property type="entry name" value="Bac_luciferase"/>
    <property type="match status" value="1"/>
</dbReference>
<accession>A0A6I3L335</accession>
<dbReference type="RefSeq" id="WP_154790137.1">
    <property type="nucleotide sequence ID" value="NZ_WMBB01000011.1"/>
</dbReference>
<evidence type="ECO:0000256" key="3">
    <source>
        <dbReference type="ARBA" id="ARBA00023002"/>
    </source>
</evidence>
<dbReference type="InterPro" id="IPR036661">
    <property type="entry name" value="Luciferase-like_sf"/>
</dbReference>
<gene>
    <name evidence="6" type="ORF">GLP40_23315</name>
</gene>
<dbReference type="PANTHER" id="PTHR30011">
    <property type="entry name" value="ALKANESULFONATE MONOOXYGENASE-RELATED"/>
    <property type="match status" value="1"/>
</dbReference>
<evidence type="ECO:0000313" key="7">
    <source>
        <dbReference type="Proteomes" id="UP000432464"/>
    </source>
</evidence>
<dbReference type="InterPro" id="IPR051260">
    <property type="entry name" value="Diverse_substr_monoxygenases"/>
</dbReference>
<dbReference type="AlphaFoldDB" id="A0A6I3L335"/>
<evidence type="ECO:0000259" key="5">
    <source>
        <dbReference type="Pfam" id="PF00296"/>
    </source>
</evidence>
<keyword evidence="3" id="KW-0560">Oxidoreductase</keyword>
<feature type="domain" description="Luciferase-like" evidence="5">
    <location>
        <begin position="23"/>
        <end position="265"/>
    </location>
</feature>
<dbReference type="EMBL" id="WMBB01000011">
    <property type="protein sequence ID" value="MTE15688.1"/>
    <property type="molecule type" value="Genomic_DNA"/>
</dbReference>
<dbReference type="Gene3D" id="3.20.20.30">
    <property type="entry name" value="Luciferase-like domain"/>
    <property type="match status" value="1"/>
</dbReference>
<keyword evidence="7" id="KW-1185">Reference proteome</keyword>
<evidence type="ECO:0000313" key="6">
    <source>
        <dbReference type="EMBL" id="MTE15688.1"/>
    </source>
</evidence>
<name>A0A6I3L335_9NOCA</name>
<organism evidence="6 7">
    <name type="scientific">Nocardia aurantiaca</name>
    <dbReference type="NCBI Taxonomy" id="2675850"/>
    <lineage>
        <taxon>Bacteria</taxon>
        <taxon>Bacillati</taxon>
        <taxon>Actinomycetota</taxon>
        <taxon>Actinomycetes</taxon>
        <taxon>Mycobacteriales</taxon>
        <taxon>Nocardiaceae</taxon>
        <taxon>Nocardia</taxon>
    </lineage>
</organism>
<evidence type="ECO:0000256" key="4">
    <source>
        <dbReference type="ARBA" id="ARBA00023033"/>
    </source>
</evidence>
<reference evidence="6 7" key="1">
    <citation type="submission" date="2019-11" db="EMBL/GenBank/DDBJ databases">
        <title>Nocardia sp. nov. CT2-14 isolated from soil.</title>
        <authorList>
            <person name="Kanchanasin P."/>
            <person name="Tanasupawat S."/>
            <person name="Yuki M."/>
            <person name="Kudo T."/>
        </authorList>
    </citation>
    <scope>NUCLEOTIDE SEQUENCE [LARGE SCALE GENOMIC DNA]</scope>
    <source>
        <strain evidence="6 7">CT2-14</strain>
    </source>
</reference>
<protein>
    <submittedName>
        <fullName evidence="6">LLM class flavin-dependent oxidoreductase</fullName>
    </submittedName>
</protein>
<evidence type="ECO:0000256" key="2">
    <source>
        <dbReference type="ARBA" id="ARBA00022643"/>
    </source>
</evidence>
<sequence length="323" mass="32828">MAIPILLDLAVGGPGERTAPAGPAPVSLAASAEIATAAAEAGVAALRLRDIAGASRALDPSVVGAYLAGRASELGYLVDLPTSGNAPYNAARRLLSFDRATGGRAGVVLRAGGDDEVSRATAPESRGDDRARRWSEYGEILTRLWESFPRDALIADQHRGVVVDETLITAIDHDGQFYRVAGPLDGPSSVQGRPVVAATDLDVLSWDDIAGVADAVIVQRDQVAAASVDLAAALTRAGRARTEIALLASTPVSIGEDTHVAAVAAELSSWVTDAGVDGLVLAPTGGAEAVLATVRDLVPLLAGSRGSTLRATLGLPVLAGVAS</sequence>
<dbReference type="GO" id="GO:0004497">
    <property type="term" value="F:monooxygenase activity"/>
    <property type="evidence" value="ECO:0007669"/>
    <property type="project" value="UniProtKB-KW"/>
</dbReference>
<keyword evidence="4" id="KW-0503">Monooxygenase</keyword>
<dbReference type="PANTHER" id="PTHR30011:SF16">
    <property type="entry name" value="C2H2 FINGER DOMAIN TRANSCRIPTION FACTOR (EUROFUNG)-RELATED"/>
    <property type="match status" value="1"/>
</dbReference>
<dbReference type="SUPFAM" id="SSF51679">
    <property type="entry name" value="Bacterial luciferase-like"/>
    <property type="match status" value="1"/>
</dbReference>
<dbReference type="GO" id="GO:0016705">
    <property type="term" value="F:oxidoreductase activity, acting on paired donors, with incorporation or reduction of molecular oxygen"/>
    <property type="evidence" value="ECO:0007669"/>
    <property type="project" value="InterPro"/>
</dbReference>
<dbReference type="Proteomes" id="UP000432464">
    <property type="component" value="Unassembled WGS sequence"/>
</dbReference>
<evidence type="ECO:0000256" key="1">
    <source>
        <dbReference type="ARBA" id="ARBA00022630"/>
    </source>
</evidence>
<proteinExistence type="predicted"/>
<keyword evidence="1" id="KW-0285">Flavoprotein</keyword>
<dbReference type="InterPro" id="IPR011251">
    <property type="entry name" value="Luciferase-like_dom"/>
</dbReference>